<dbReference type="AlphaFoldDB" id="A0A5B7IKK3"/>
<dbReference type="EMBL" id="VSRR010056517">
    <property type="protein sequence ID" value="MPC81288.1"/>
    <property type="molecule type" value="Genomic_DNA"/>
</dbReference>
<keyword evidence="2" id="KW-1185">Reference proteome</keyword>
<proteinExistence type="predicted"/>
<accession>A0A5B7IKK3</accession>
<comment type="caution">
    <text evidence="1">The sequence shown here is derived from an EMBL/GenBank/DDBJ whole genome shotgun (WGS) entry which is preliminary data.</text>
</comment>
<protein>
    <submittedName>
        <fullName evidence="1">Uncharacterized protein</fullName>
    </submittedName>
</protein>
<evidence type="ECO:0000313" key="1">
    <source>
        <dbReference type="EMBL" id="MPC81288.1"/>
    </source>
</evidence>
<gene>
    <name evidence="1" type="ORF">E2C01_075895</name>
</gene>
<evidence type="ECO:0000313" key="2">
    <source>
        <dbReference type="Proteomes" id="UP000324222"/>
    </source>
</evidence>
<sequence>MAAAAPGGWVAWKGGSCGGTRLAVPRILLVSFAHKESPEVLEERHHSRCRQSSHCVGYHGLVPTAENTLQNPSIFAV</sequence>
<name>A0A5B7IKK3_PORTR</name>
<reference evidence="1 2" key="1">
    <citation type="submission" date="2019-05" db="EMBL/GenBank/DDBJ databases">
        <title>Another draft genome of Portunus trituberculatus and its Hox gene families provides insights of decapod evolution.</title>
        <authorList>
            <person name="Jeong J.-H."/>
            <person name="Song I."/>
            <person name="Kim S."/>
            <person name="Choi T."/>
            <person name="Kim D."/>
            <person name="Ryu S."/>
            <person name="Kim W."/>
        </authorList>
    </citation>
    <scope>NUCLEOTIDE SEQUENCE [LARGE SCALE GENOMIC DNA]</scope>
    <source>
        <tissue evidence="1">Muscle</tissue>
    </source>
</reference>
<dbReference type="Proteomes" id="UP000324222">
    <property type="component" value="Unassembled WGS sequence"/>
</dbReference>
<organism evidence="1 2">
    <name type="scientific">Portunus trituberculatus</name>
    <name type="common">Swimming crab</name>
    <name type="synonym">Neptunus trituberculatus</name>
    <dbReference type="NCBI Taxonomy" id="210409"/>
    <lineage>
        <taxon>Eukaryota</taxon>
        <taxon>Metazoa</taxon>
        <taxon>Ecdysozoa</taxon>
        <taxon>Arthropoda</taxon>
        <taxon>Crustacea</taxon>
        <taxon>Multicrustacea</taxon>
        <taxon>Malacostraca</taxon>
        <taxon>Eumalacostraca</taxon>
        <taxon>Eucarida</taxon>
        <taxon>Decapoda</taxon>
        <taxon>Pleocyemata</taxon>
        <taxon>Brachyura</taxon>
        <taxon>Eubrachyura</taxon>
        <taxon>Portunoidea</taxon>
        <taxon>Portunidae</taxon>
        <taxon>Portuninae</taxon>
        <taxon>Portunus</taxon>
    </lineage>
</organism>